<feature type="domain" description="ABC transmembrane type-1" evidence="9">
    <location>
        <begin position="127"/>
        <end position="336"/>
    </location>
</feature>
<feature type="transmembrane region" description="Helical" evidence="7">
    <location>
        <begin position="313"/>
        <end position="339"/>
    </location>
</feature>
<organism evidence="10 11">
    <name type="scientific">Prauserella endophytica</name>
    <dbReference type="NCBI Taxonomy" id="1592324"/>
    <lineage>
        <taxon>Bacteria</taxon>
        <taxon>Bacillati</taxon>
        <taxon>Actinomycetota</taxon>
        <taxon>Actinomycetes</taxon>
        <taxon>Pseudonocardiales</taxon>
        <taxon>Pseudonocardiaceae</taxon>
        <taxon>Prauserella</taxon>
        <taxon>Prauserella coralliicola group</taxon>
    </lineage>
</organism>
<accession>A0ABY2RZC8</accession>
<feature type="transmembrane region" description="Helical" evidence="7">
    <location>
        <begin position="268"/>
        <end position="293"/>
    </location>
</feature>
<dbReference type="PANTHER" id="PTHR43163">
    <property type="entry name" value="DIPEPTIDE TRANSPORT SYSTEM PERMEASE PROTEIN DPPB-RELATED"/>
    <property type="match status" value="1"/>
</dbReference>
<feature type="transmembrane region" description="Helical" evidence="7">
    <location>
        <begin position="208"/>
        <end position="227"/>
    </location>
</feature>
<proteinExistence type="inferred from homology"/>
<dbReference type="EMBL" id="SWMS01000015">
    <property type="protein sequence ID" value="TKG66643.1"/>
    <property type="molecule type" value="Genomic_DNA"/>
</dbReference>
<keyword evidence="5 7" id="KW-1133">Transmembrane helix</keyword>
<dbReference type="Proteomes" id="UP000309992">
    <property type="component" value="Unassembled WGS sequence"/>
</dbReference>
<comment type="subcellular location">
    <subcellularLocation>
        <location evidence="1 7">Cell membrane</location>
        <topology evidence="1 7">Multi-pass membrane protein</topology>
    </subcellularLocation>
</comment>
<keyword evidence="11" id="KW-1185">Reference proteome</keyword>
<evidence type="ECO:0000313" key="11">
    <source>
        <dbReference type="Proteomes" id="UP000309992"/>
    </source>
</evidence>
<name>A0ABY2RZC8_9PSEU</name>
<evidence type="ECO:0000256" key="1">
    <source>
        <dbReference type="ARBA" id="ARBA00004651"/>
    </source>
</evidence>
<dbReference type="SUPFAM" id="SSF161098">
    <property type="entry name" value="MetI-like"/>
    <property type="match status" value="1"/>
</dbReference>
<dbReference type="PROSITE" id="PS50928">
    <property type="entry name" value="ABC_TM1"/>
    <property type="match status" value="1"/>
</dbReference>
<feature type="region of interest" description="Disordered" evidence="8">
    <location>
        <begin position="1"/>
        <end position="22"/>
    </location>
</feature>
<keyword evidence="4 7" id="KW-0812">Transmembrane</keyword>
<dbReference type="InterPro" id="IPR000515">
    <property type="entry name" value="MetI-like"/>
</dbReference>
<comment type="caution">
    <text evidence="10">The sequence shown here is derived from an EMBL/GenBank/DDBJ whole genome shotgun (WGS) entry which is preliminary data.</text>
</comment>
<dbReference type="Gene3D" id="1.10.3720.10">
    <property type="entry name" value="MetI-like"/>
    <property type="match status" value="1"/>
</dbReference>
<feature type="transmembrane region" description="Helical" evidence="7">
    <location>
        <begin position="164"/>
        <end position="188"/>
    </location>
</feature>
<dbReference type="PANTHER" id="PTHR43163:SF6">
    <property type="entry name" value="DIPEPTIDE TRANSPORT SYSTEM PERMEASE PROTEIN DPPB-RELATED"/>
    <property type="match status" value="1"/>
</dbReference>
<dbReference type="Pfam" id="PF19300">
    <property type="entry name" value="BPD_transp_1_N"/>
    <property type="match status" value="1"/>
</dbReference>
<dbReference type="RefSeq" id="WP_137096206.1">
    <property type="nucleotide sequence ID" value="NZ_SWMS01000015.1"/>
</dbReference>
<dbReference type="Pfam" id="PF00528">
    <property type="entry name" value="BPD_transp_1"/>
    <property type="match status" value="1"/>
</dbReference>
<evidence type="ECO:0000256" key="5">
    <source>
        <dbReference type="ARBA" id="ARBA00022989"/>
    </source>
</evidence>
<sequence length="349" mass="37001">MPLAKDYLPGTHHPVSDEAQDVRSAGRSQKTAVWLFIGRRLATTPIVLFGVILLVFLIVDLSPNDPARASLGLFASEEARARFAAENGLDDPVWARFWRFIVNLLHVDLGSSVVRPEPVAQLIGAALPVTLQLMLLATVISVVLSLALGVLAAQTDGRLVDRTIGGLAALFQAAPPFWVGLMFIQLFAVALGVLPSGGYVPIGDGVKYWFSSMIGPATVLALPFTAAMTRIVRASVADELAKDYVRTAKGAGIPWLTILMRNVLRNSLISPITVLGLYIGGLMSGAIVVESVFNLPGMGTLLVSGADQGDLGVVRGVAIVSAFVFVLVNLVVDVLYILLNPRAAEAVAE</sequence>
<keyword evidence="2 7" id="KW-0813">Transport</keyword>
<reference evidence="10 11" key="1">
    <citation type="journal article" date="2015" name="Antonie Van Leeuwenhoek">
        <title>Prauserella endophytica sp. nov., an endophytic actinobacterium isolated from Tamarix taklamakanensis.</title>
        <authorList>
            <person name="Liu J.M."/>
            <person name="Habden X."/>
            <person name="Guo L."/>
            <person name="Tuo L."/>
            <person name="Jiang Z.K."/>
            <person name="Liu S.W."/>
            <person name="Liu X.F."/>
            <person name="Chen L."/>
            <person name="Li R.F."/>
            <person name="Zhang Y.Q."/>
            <person name="Sun C.H."/>
        </authorList>
    </citation>
    <scope>NUCLEOTIDE SEQUENCE [LARGE SCALE GENOMIC DNA]</scope>
    <source>
        <strain evidence="10 11">CGMCC 4.7182</strain>
    </source>
</reference>
<protein>
    <submittedName>
        <fullName evidence="10">ABC transporter permease</fullName>
    </submittedName>
</protein>
<evidence type="ECO:0000256" key="3">
    <source>
        <dbReference type="ARBA" id="ARBA00022475"/>
    </source>
</evidence>
<dbReference type="InterPro" id="IPR045621">
    <property type="entry name" value="BPD_transp_1_N"/>
</dbReference>
<keyword evidence="6 7" id="KW-0472">Membrane</keyword>
<evidence type="ECO:0000313" key="10">
    <source>
        <dbReference type="EMBL" id="TKG66643.1"/>
    </source>
</evidence>
<evidence type="ECO:0000256" key="8">
    <source>
        <dbReference type="SAM" id="MobiDB-lite"/>
    </source>
</evidence>
<feature type="transmembrane region" description="Helical" evidence="7">
    <location>
        <begin position="131"/>
        <end position="152"/>
    </location>
</feature>
<comment type="similarity">
    <text evidence="7">Belongs to the binding-protein-dependent transport system permease family.</text>
</comment>
<evidence type="ECO:0000256" key="4">
    <source>
        <dbReference type="ARBA" id="ARBA00022692"/>
    </source>
</evidence>
<evidence type="ECO:0000256" key="2">
    <source>
        <dbReference type="ARBA" id="ARBA00022448"/>
    </source>
</evidence>
<dbReference type="InterPro" id="IPR035906">
    <property type="entry name" value="MetI-like_sf"/>
</dbReference>
<feature type="transmembrane region" description="Helical" evidence="7">
    <location>
        <begin position="33"/>
        <end position="59"/>
    </location>
</feature>
<evidence type="ECO:0000256" key="7">
    <source>
        <dbReference type="RuleBase" id="RU363032"/>
    </source>
</evidence>
<evidence type="ECO:0000256" key="6">
    <source>
        <dbReference type="ARBA" id="ARBA00023136"/>
    </source>
</evidence>
<gene>
    <name evidence="10" type="ORF">FCN18_24575</name>
</gene>
<keyword evidence="3" id="KW-1003">Cell membrane</keyword>
<evidence type="ECO:0000259" key="9">
    <source>
        <dbReference type="PROSITE" id="PS50928"/>
    </source>
</evidence>